<comment type="caution">
    <text evidence="3">The sequence shown here is derived from an EMBL/GenBank/DDBJ whole genome shotgun (WGS) entry which is preliminary data.</text>
</comment>
<keyword evidence="3" id="KW-0378">Hydrolase</keyword>
<dbReference type="GO" id="GO:0004252">
    <property type="term" value="F:serine-type endopeptidase activity"/>
    <property type="evidence" value="ECO:0007669"/>
    <property type="project" value="InterPro"/>
</dbReference>
<gene>
    <name evidence="3" type="ORF">KGM_205210</name>
</gene>
<keyword evidence="1" id="KW-0732">Signal</keyword>
<evidence type="ECO:0000313" key="4">
    <source>
        <dbReference type="Proteomes" id="UP000007151"/>
    </source>
</evidence>
<dbReference type="STRING" id="278856.A0A212FB47"/>
<keyword evidence="4" id="KW-1185">Reference proteome</keyword>
<accession>A0A212FB47</accession>
<sequence>MLKIILILALVGSIYPQDDKDLDSVIESIFGKPSSTQPPFINVKKPSTIVPPTNNQDKENQPCQTEEGKEGRCLRYFLCNSNNTVIDDENLFYDIALLFLSSPVDMNVPNVALACLPPPRLVTPGGIRCFASGWGKDKFGKEGRYQVILKKVSIH</sequence>
<feature type="signal peptide" evidence="1">
    <location>
        <begin position="1"/>
        <end position="16"/>
    </location>
</feature>
<dbReference type="GO" id="GO:0006508">
    <property type="term" value="P:proteolysis"/>
    <property type="evidence" value="ECO:0007669"/>
    <property type="project" value="UniProtKB-KW"/>
</dbReference>
<dbReference type="KEGG" id="dpl:KGM_205210"/>
<evidence type="ECO:0000259" key="2">
    <source>
        <dbReference type="Pfam" id="PF00089"/>
    </source>
</evidence>
<reference evidence="3 4" key="1">
    <citation type="journal article" date="2011" name="Cell">
        <title>The monarch butterfly genome yields insights into long-distance migration.</title>
        <authorList>
            <person name="Zhan S."/>
            <person name="Merlin C."/>
            <person name="Boore J.L."/>
            <person name="Reppert S.M."/>
        </authorList>
    </citation>
    <scope>NUCLEOTIDE SEQUENCE [LARGE SCALE GENOMIC DNA]</scope>
    <source>
        <strain evidence="3">F-2</strain>
    </source>
</reference>
<keyword evidence="3" id="KW-0645">Protease</keyword>
<dbReference type="EMBL" id="AGBW02009381">
    <property type="protein sequence ID" value="OWR50947.1"/>
    <property type="molecule type" value="Genomic_DNA"/>
</dbReference>
<dbReference type="InParanoid" id="A0A212FB47"/>
<dbReference type="Pfam" id="PF00089">
    <property type="entry name" value="Trypsin"/>
    <property type="match status" value="1"/>
</dbReference>
<evidence type="ECO:0000256" key="1">
    <source>
        <dbReference type="SAM" id="SignalP"/>
    </source>
</evidence>
<feature type="domain" description="Peptidase S1" evidence="2">
    <location>
        <begin position="87"/>
        <end position="147"/>
    </location>
</feature>
<feature type="chain" id="PRO_5013256408" evidence="1">
    <location>
        <begin position="17"/>
        <end position="155"/>
    </location>
</feature>
<dbReference type="InterPro" id="IPR001254">
    <property type="entry name" value="Trypsin_dom"/>
</dbReference>
<dbReference type="AlphaFoldDB" id="A0A212FB47"/>
<name>A0A212FB47_DANPL</name>
<evidence type="ECO:0000313" key="3">
    <source>
        <dbReference type="EMBL" id="OWR50947.1"/>
    </source>
</evidence>
<dbReference type="Proteomes" id="UP000007151">
    <property type="component" value="Unassembled WGS sequence"/>
</dbReference>
<dbReference type="InterPro" id="IPR009003">
    <property type="entry name" value="Peptidase_S1_PA"/>
</dbReference>
<dbReference type="Gene3D" id="2.40.10.10">
    <property type="entry name" value="Trypsin-like serine proteases"/>
    <property type="match status" value="2"/>
</dbReference>
<dbReference type="SUPFAM" id="SSF50494">
    <property type="entry name" value="Trypsin-like serine proteases"/>
    <property type="match status" value="1"/>
</dbReference>
<organism evidence="3 4">
    <name type="scientific">Danaus plexippus plexippus</name>
    <dbReference type="NCBI Taxonomy" id="278856"/>
    <lineage>
        <taxon>Eukaryota</taxon>
        <taxon>Metazoa</taxon>
        <taxon>Ecdysozoa</taxon>
        <taxon>Arthropoda</taxon>
        <taxon>Hexapoda</taxon>
        <taxon>Insecta</taxon>
        <taxon>Pterygota</taxon>
        <taxon>Neoptera</taxon>
        <taxon>Endopterygota</taxon>
        <taxon>Lepidoptera</taxon>
        <taxon>Glossata</taxon>
        <taxon>Ditrysia</taxon>
        <taxon>Papilionoidea</taxon>
        <taxon>Nymphalidae</taxon>
        <taxon>Danainae</taxon>
        <taxon>Danaini</taxon>
        <taxon>Danaina</taxon>
        <taxon>Danaus</taxon>
        <taxon>Danaus</taxon>
    </lineage>
</organism>
<protein>
    <submittedName>
        <fullName evidence="3">Clip domain serine protease 11</fullName>
    </submittedName>
</protein>
<dbReference type="InterPro" id="IPR043504">
    <property type="entry name" value="Peptidase_S1_PA_chymotrypsin"/>
</dbReference>
<proteinExistence type="predicted"/>